<dbReference type="PROSITE" id="PS50097">
    <property type="entry name" value="BTB"/>
    <property type="match status" value="2"/>
</dbReference>
<accession>A0A1B8AY70</accession>
<protein>
    <recommendedName>
        <fullName evidence="1">BTB domain-containing protein</fullName>
    </recommendedName>
</protein>
<dbReference type="InterPro" id="IPR011333">
    <property type="entry name" value="SKP1/BTB/POZ_sf"/>
</dbReference>
<dbReference type="InterPro" id="IPR000210">
    <property type="entry name" value="BTB/POZ_dom"/>
</dbReference>
<dbReference type="EMBL" id="LYXU01000002">
    <property type="protein sequence ID" value="OBS25374.1"/>
    <property type="molecule type" value="Genomic_DNA"/>
</dbReference>
<organism evidence="2 3">
    <name type="scientific">Fusarium poae</name>
    <dbReference type="NCBI Taxonomy" id="36050"/>
    <lineage>
        <taxon>Eukaryota</taxon>
        <taxon>Fungi</taxon>
        <taxon>Dikarya</taxon>
        <taxon>Ascomycota</taxon>
        <taxon>Pezizomycotina</taxon>
        <taxon>Sordariomycetes</taxon>
        <taxon>Hypocreomycetidae</taxon>
        <taxon>Hypocreales</taxon>
        <taxon>Nectriaceae</taxon>
        <taxon>Fusarium</taxon>
    </lineage>
</organism>
<proteinExistence type="predicted"/>
<comment type="caution">
    <text evidence="2">The sequence shown here is derived from an EMBL/GenBank/DDBJ whole genome shotgun (WGS) entry which is preliminary data.</text>
</comment>
<keyword evidence="3" id="KW-1185">Reference proteome</keyword>
<feature type="domain" description="BTB" evidence="1">
    <location>
        <begin position="23"/>
        <end position="92"/>
    </location>
</feature>
<evidence type="ECO:0000313" key="3">
    <source>
        <dbReference type="Proteomes" id="UP000091967"/>
    </source>
</evidence>
<reference evidence="2 3" key="1">
    <citation type="submission" date="2016-06" db="EMBL/GenBank/DDBJ databases">
        <title>Living apart together: crosstalk between the core and supernumerary genomes in a fungal plant pathogen.</title>
        <authorList>
            <person name="Vanheule A."/>
            <person name="Audenaert K."/>
            <person name="Warris S."/>
            <person name="Van De Geest H."/>
            <person name="Schijlen E."/>
            <person name="Hofte M."/>
            <person name="De Saeger S."/>
            <person name="Haesaert G."/>
            <person name="Waalwijk C."/>
            <person name="Van Der Lee T."/>
        </authorList>
    </citation>
    <scope>NUCLEOTIDE SEQUENCE [LARGE SCALE GENOMIC DNA]</scope>
    <source>
        <strain evidence="2 3">2516</strain>
    </source>
</reference>
<dbReference type="SUPFAM" id="SSF54695">
    <property type="entry name" value="POZ domain"/>
    <property type="match status" value="1"/>
</dbReference>
<dbReference type="Proteomes" id="UP000091967">
    <property type="component" value="Unassembled WGS sequence"/>
</dbReference>
<dbReference type="AlphaFoldDB" id="A0A1B8AY70"/>
<feature type="domain" description="BTB" evidence="1">
    <location>
        <begin position="315"/>
        <end position="394"/>
    </location>
</feature>
<gene>
    <name evidence="2" type="ORF">FPOA_05907</name>
</gene>
<dbReference type="SMART" id="SM00225">
    <property type="entry name" value="BTB"/>
    <property type="match status" value="1"/>
</dbReference>
<dbReference type="Gene3D" id="3.30.710.10">
    <property type="entry name" value="Potassium Channel Kv1.1, Chain A"/>
    <property type="match status" value="2"/>
</dbReference>
<name>A0A1B8AY70_FUSPO</name>
<dbReference type="STRING" id="36050.A0A1B8AY70"/>
<sequence>MSASTTTSSQGSTANITKICQNGDVILAVGPKAKIQVTSDFLKHISPVFKTMLEGPMSEGEALRNKSPDSPTTISLPADNALAMKRLLRILYGADDLALDFEAVYDIIVLADKYAMAKRLKAFGLDWVRMNLDDECTSAAQFRESWEKMVLSYMLHNDVAFFEVSCYLSQATEGVVTWALELPDQALGLRLAVAIYELYEHNFVAETRMGLCLDCFKNAKDSFVGMQSGCPPLAYDKGSKAVTSFAPPSTIGSTSIRQWSKKKLAQQKRRPRIESAPLGTCPFDQGLIQPLEQEADQPLAKNPVQQVVEVLIPGGDLILAVGPERRLFGVSSSFICEISPVFAVMFGPNFEEGHRLRSTQPEDSEMVLELPDDNAQAFCNTLRVLYGADPATADFEPAEIHKITIVVDKYDMVSRFTFASAYWFTKYSWTDDPEETWQLTTAAYWMQNPDAFFNFSKKLIKQLQTSHLSYVDNMPDKMLGLRLCLAIEEQRVHKLMHCTKAKGLCLHCFSRSKVAFTLRIQGCKHRKYHS</sequence>
<evidence type="ECO:0000259" key="1">
    <source>
        <dbReference type="PROSITE" id="PS50097"/>
    </source>
</evidence>
<dbReference type="Pfam" id="PF00651">
    <property type="entry name" value="BTB"/>
    <property type="match status" value="1"/>
</dbReference>
<dbReference type="CDD" id="cd18186">
    <property type="entry name" value="BTB_POZ_ZBTB_KLHL-like"/>
    <property type="match status" value="1"/>
</dbReference>
<evidence type="ECO:0000313" key="2">
    <source>
        <dbReference type="EMBL" id="OBS25374.1"/>
    </source>
</evidence>